<dbReference type="EMBL" id="LAYC01000002">
    <property type="protein sequence ID" value="KYK58153.1"/>
    <property type="molecule type" value="Genomic_DNA"/>
</dbReference>
<evidence type="ECO:0000256" key="2">
    <source>
        <dbReference type="SAM" id="Phobius"/>
    </source>
</evidence>
<feature type="compositionally biased region" description="Pro residues" evidence="1">
    <location>
        <begin position="101"/>
        <end position="112"/>
    </location>
</feature>
<dbReference type="Proteomes" id="UP000076580">
    <property type="component" value="Chromosome 02"/>
</dbReference>
<gene>
    <name evidence="3" type="ORF">DCS_05166</name>
</gene>
<comment type="caution">
    <text evidence="3">The sequence shown here is derived from an EMBL/GenBank/DDBJ whole genome shotgun (WGS) entry which is preliminary data.</text>
</comment>
<name>A0A151GM20_DRECN</name>
<feature type="transmembrane region" description="Helical" evidence="2">
    <location>
        <begin position="188"/>
        <end position="210"/>
    </location>
</feature>
<feature type="region of interest" description="Disordered" evidence="1">
    <location>
        <begin position="326"/>
        <end position="347"/>
    </location>
</feature>
<keyword evidence="2" id="KW-0812">Transmembrane</keyword>
<dbReference type="RefSeq" id="XP_040657505.1">
    <property type="nucleotide sequence ID" value="XM_040802472.1"/>
</dbReference>
<reference evidence="3 4" key="1">
    <citation type="journal article" date="2016" name="Sci. Rep.">
        <title>Insights into Adaptations to a Near-Obligate Nematode Endoparasitic Lifestyle from the Finished Genome of Drechmeria coniospora.</title>
        <authorList>
            <person name="Zhang L."/>
            <person name="Zhou Z."/>
            <person name="Guo Q."/>
            <person name="Fokkens L."/>
            <person name="Miskei M."/>
            <person name="Pocsi I."/>
            <person name="Zhang W."/>
            <person name="Chen M."/>
            <person name="Wang L."/>
            <person name="Sun Y."/>
            <person name="Donzelli B.G."/>
            <person name="Gibson D.M."/>
            <person name="Nelson D.R."/>
            <person name="Luo J.G."/>
            <person name="Rep M."/>
            <person name="Liu H."/>
            <person name="Yang S."/>
            <person name="Wang J."/>
            <person name="Krasnoff S.B."/>
            <person name="Xu Y."/>
            <person name="Molnar I."/>
            <person name="Lin M."/>
        </authorList>
    </citation>
    <scope>NUCLEOTIDE SEQUENCE [LARGE SCALE GENOMIC DNA]</scope>
    <source>
        <strain evidence="3 4">ARSEF 6962</strain>
    </source>
</reference>
<organism evidence="3 4">
    <name type="scientific">Drechmeria coniospora</name>
    <name type="common">Nematophagous fungus</name>
    <name type="synonym">Meria coniospora</name>
    <dbReference type="NCBI Taxonomy" id="98403"/>
    <lineage>
        <taxon>Eukaryota</taxon>
        <taxon>Fungi</taxon>
        <taxon>Dikarya</taxon>
        <taxon>Ascomycota</taxon>
        <taxon>Pezizomycotina</taxon>
        <taxon>Sordariomycetes</taxon>
        <taxon>Hypocreomycetidae</taxon>
        <taxon>Hypocreales</taxon>
        <taxon>Ophiocordycipitaceae</taxon>
        <taxon>Drechmeria</taxon>
    </lineage>
</organism>
<evidence type="ECO:0000313" key="4">
    <source>
        <dbReference type="Proteomes" id="UP000076580"/>
    </source>
</evidence>
<protein>
    <submittedName>
        <fullName evidence="3">Uncharacterized protein</fullName>
    </submittedName>
</protein>
<dbReference type="InParanoid" id="A0A151GM20"/>
<feature type="compositionally biased region" description="Basic and acidic residues" evidence="1">
    <location>
        <begin position="48"/>
        <end position="58"/>
    </location>
</feature>
<evidence type="ECO:0000313" key="3">
    <source>
        <dbReference type="EMBL" id="KYK58153.1"/>
    </source>
</evidence>
<dbReference type="GeneID" id="63717809"/>
<feature type="compositionally biased region" description="Basic and acidic residues" evidence="1">
    <location>
        <begin position="19"/>
        <end position="39"/>
    </location>
</feature>
<sequence length="386" mass="42903">MAPVERAMEMLRSNPFSRVRREQRERRSSRDESAPRRLGETATNPESRPVHPMDESNSRRYLPGRGDRPGRKPRTWMTRASIASTTHRHRHGDEGHRTPAGPSPSPSSPSPFVPQRHLSTPGNVVTAPPRSHLRRAATLPMPMTPLHRTGQVAVAGEPGQDGQDEGQERPRRRCLFCLGSVQSRRTRLHIVTCLVSGIAAASLLAVYVALTVTQNIRQGELTIAILLVILAVASIFAYSLVRLLLLKFQPDRLSRRRRPPVPDIMGHRGYAVPPKPIPVVLARDEDAVGIEREAGQLHPPAYGLWRESVRVDPNMLFWQRNANAEPNPLRLENQPGPRPPSYASDDGISYVVEARPRSVAPPTSFIYTSDAVRATQRQPPGPDAPF</sequence>
<proteinExistence type="predicted"/>
<keyword evidence="4" id="KW-1185">Reference proteome</keyword>
<feature type="region of interest" description="Disordered" evidence="1">
    <location>
        <begin position="361"/>
        <end position="386"/>
    </location>
</feature>
<keyword evidence="2" id="KW-0472">Membrane</keyword>
<feature type="transmembrane region" description="Helical" evidence="2">
    <location>
        <begin position="222"/>
        <end position="248"/>
    </location>
</feature>
<evidence type="ECO:0000256" key="1">
    <source>
        <dbReference type="SAM" id="MobiDB-lite"/>
    </source>
</evidence>
<accession>A0A151GM20</accession>
<dbReference type="AlphaFoldDB" id="A0A151GM20"/>
<keyword evidence="2" id="KW-1133">Transmembrane helix</keyword>
<feature type="region of interest" description="Disordered" evidence="1">
    <location>
        <begin position="1"/>
        <end position="131"/>
    </location>
</feature>